<dbReference type="EMBL" id="CP003587">
    <property type="protein sequence ID" value="AGY57601.1"/>
    <property type="molecule type" value="Genomic_DNA"/>
</dbReference>
<feature type="domain" description="Min27-like integrase DNA-binding" evidence="1">
    <location>
        <begin position="8"/>
        <end position="57"/>
    </location>
</feature>
<name>U5QF87_GLOK1</name>
<reference evidence="2 3" key="1">
    <citation type="journal article" date="2013" name="PLoS ONE">
        <title>Cultivation and Complete Genome Sequencing of Gloeobacter kilaueensis sp. nov., from a Lava Cave in Kilauea Caldera, Hawai'i.</title>
        <authorList>
            <person name="Saw J.H."/>
            <person name="Schatz M."/>
            <person name="Brown M.V."/>
            <person name="Kunkel D.D."/>
            <person name="Foster J.S."/>
            <person name="Shick H."/>
            <person name="Christensen S."/>
            <person name="Hou S."/>
            <person name="Wan X."/>
            <person name="Donachie S.P."/>
        </authorList>
    </citation>
    <scope>NUCLEOTIDE SEQUENCE [LARGE SCALE GENOMIC DNA]</scope>
    <source>
        <strain evidence="3">JS</strain>
    </source>
</reference>
<dbReference type="OrthoDB" id="644065at2"/>
<keyword evidence="3" id="KW-1185">Reference proteome</keyword>
<dbReference type="Proteomes" id="UP000017396">
    <property type="component" value="Chromosome"/>
</dbReference>
<evidence type="ECO:0000259" key="1">
    <source>
        <dbReference type="Pfam" id="PF12167"/>
    </source>
</evidence>
<evidence type="ECO:0000313" key="2">
    <source>
        <dbReference type="EMBL" id="AGY57601.1"/>
    </source>
</evidence>
<protein>
    <submittedName>
        <fullName evidence="2">Integrase family protein</fullName>
    </submittedName>
</protein>
<dbReference type="AlphaFoldDB" id="U5QF87"/>
<dbReference type="HOGENOM" id="CLU_1914088_0_0_3"/>
<sequence length="132" mass="15211">MGKSGKGTVVIEVANGRLRLRWRVAGERYATALGLAEGVVNRKVAQMKAKQIEGDIATWEWGMQPHWRIVELNVWAELPGWVKVPPKQCPRPFTEEEMVLIPQVALYCWPFCSPRCWRMSSIRRFSVCNPRM</sequence>
<evidence type="ECO:0000313" key="3">
    <source>
        <dbReference type="Proteomes" id="UP000017396"/>
    </source>
</evidence>
<accession>U5QF87</accession>
<proteinExistence type="predicted"/>
<dbReference type="RefSeq" id="WP_023172695.1">
    <property type="nucleotide sequence ID" value="NC_022600.1"/>
</dbReference>
<dbReference type="Pfam" id="PF12167">
    <property type="entry name" value="Arm-DNA-bind_2"/>
    <property type="match status" value="1"/>
</dbReference>
<dbReference type="InterPro" id="IPR022000">
    <property type="entry name" value="Min27-like_integrase_DNA_bind"/>
</dbReference>
<gene>
    <name evidence="2" type="ORF">GKIL_1355</name>
</gene>
<dbReference type="KEGG" id="glj:GKIL_1355"/>
<organism evidence="2 3">
    <name type="scientific">Gloeobacter kilaueensis (strain ATCC BAA-2537 / CCAP 1431/1 / ULC 316 / JS1)</name>
    <dbReference type="NCBI Taxonomy" id="1183438"/>
    <lineage>
        <taxon>Bacteria</taxon>
        <taxon>Bacillati</taxon>
        <taxon>Cyanobacteriota</taxon>
        <taxon>Cyanophyceae</taxon>
        <taxon>Gloeobacterales</taxon>
        <taxon>Gloeobacteraceae</taxon>
        <taxon>Gloeobacter</taxon>
    </lineage>
</organism>
<dbReference type="eggNOG" id="COG0582">
    <property type="taxonomic scope" value="Bacteria"/>
</dbReference>